<name>A0ABT0L7T7_9GAMM</name>
<dbReference type="InterPro" id="IPR008964">
    <property type="entry name" value="Invasin/intimin_cell_adhesion"/>
</dbReference>
<dbReference type="EMBL" id="JAKIKS010000006">
    <property type="protein sequence ID" value="MCL1123460.1"/>
    <property type="molecule type" value="Genomic_DNA"/>
</dbReference>
<evidence type="ECO:0000313" key="3">
    <source>
        <dbReference type="EMBL" id="MCL1123460.1"/>
    </source>
</evidence>
<feature type="domain" description="BIG2" evidence="2">
    <location>
        <begin position="213"/>
        <end position="297"/>
    </location>
</feature>
<sequence length="778" mass="82357">MTSIAKWFTLFISIFLLSACDSADADRDDITALSLSPATAYIGIDDTQAYSLIATYSDNSTSTVTHYADWYSSDTSIATVDTGVATGVSEGNVTITASLKGVSATATLYVFSSTPTSLVVTPVDETIQQGTQQQYTATLYYEDDTSSDVTDDDGIVWSSSNTSCATIESSGDTTPGLAQALDVSADCETSISAILNNNDDLSDSTDLTVDAVTVTTFDISPTDDSIANGEELQYTATVTYSDGTTYDATTDSNTSWSSSKTSIATIGDDTGYATSVAEGTTTISVSYNSNDASTSLTVTDAYVTELSITPTTASTIVGLFARYTATATYSDDTTADVTAYSTTVWESDNEYVAKMDDETAGKANAVGVGEATITATFSDITADATLIVTSAHPVSLKISPKQWSLPIGYTEQYYASMTDSAGNNHNVTDEVFWSSSDTDKATITPTSGLAFTGGPNTGDTTITAVYNQGAISLNDEATLTVTGALALSLLVTPQDKTIAEEQYQQYVATMTDSDGHKNDVTKDVDWSSKYTNIATIDRYGIAHAGGPDTGNTTIKATYNQGLTLLTDDASLNVVAAQTESISIAPLNPLLYLGTNKQYTATLHYADGRTSDVTSDPATTWFSKDTDYVTISNAVDTKGLATGVKEGKTEIKVTYTQPGSQQLSASTPVDVVKDYIVGYVIEDAYGQHITHMTTHDHDGKKYYAYFLHAGGSKQDVSEDTHWSVSNHPIASVSNGGKNAGLVRTDNNEGYTLLNGKYKIKGNDYIYAVPAEITVTSSSE</sequence>
<dbReference type="InterPro" id="IPR003343">
    <property type="entry name" value="Big_2"/>
</dbReference>
<dbReference type="SUPFAM" id="SSF49373">
    <property type="entry name" value="Invasin/intimin cell-adhesion fragments"/>
    <property type="match status" value="6"/>
</dbReference>
<feature type="chain" id="PRO_5046191178" evidence="1">
    <location>
        <begin position="26"/>
        <end position="778"/>
    </location>
</feature>
<accession>A0ABT0L7T7</accession>
<feature type="domain" description="BIG2" evidence="2">
    <location>
        <begin position="485"/>
        <end position="566"/>
    </location>
</feature>
<evidence type="ECO:0000259" key="2">
    <source>
        <dbReference type="SMART" id="SM00635"/>
    </source>
</evidence>
<keyword evidence="1" id="KW-0732">Signal</keyword>
<feature type="domain" description="BIG2" evidence="2">
    <location>
        <begin position="577"/>
        <end position="667"/>
    </location>
</feature>
<feature type="signal peptide" evidence="1">
    <location>
        <begin position="1"/>
        <end position="25"/>
    </location>
</feature>
<evidence type="ECO:0000313" key="4">
    <source>
        <dbReference type="Proteomes" id="UP001203423"/>
    </source>
</evidence>
<feature type="domain" description="BIG2" evidence="2">
    <location>
        <begin position="392"/>
        <end position="474"/>
    </location>
</feature>
<dbReference type="Pfam" id="PF02368">
    <property type="entry name" value="Big_2"/>
    <property type="match status" value="6"/>
</dbReference>
<organism evidence="3 4">
    <name type="scientific">Shewanella surugensis</name>
    <dbReference type="NCBI Taxonomy" id="212020"/>
    <lineage>
        <taxon>Bacteria</taxon>
        <taxon>Pseudomonadati</taxon>
        <taxon>Pseudomonadota</taxon>
        <taxon>Gammaproteobacteria</taxon>
        <taxon>Alteromonadales</taxon>
        <taxon>Shewanellaceae</taxon>
        <taxon>Shewanella</taxon>
    </lineage>
</organism>
<keyword evidence="4" id="KW-1185">Reference proteome</keyword>
<reference evidence="3 4" key="1">
    <citation type="submission" date="2022-01" db="EMBL/GenBank/DDBJ databases">
        <title>Whole genome-based taxonomy of the Shewanellaceae.</title>
        <authorList>
            <person name="Martin-Rodriguez A.J."/>
        </authorList>
    </citation>
    <scope>NUCLEOTIDE SEQUENCE [LARGE SCALE GENOMIC DNA]</scope>
    <source>
        <strain evidence="3 4">DSM 17177</strain>
    </source>
</reference>
<gene>
    <name evidence="3" type="ORF">L2764_02920</name>
</gene>
<dbReference type="Proteomes" id="UP001203423">
    <property type="component" value="Unassembled WGS sequence"/>
</dbReference>
<feature type="domain" description="BIG2" evidence="2">
    <location>
        <begin position="302"/>
        <end position="387"/>
    </location>
</feature>
<feature type="domain" description="BIG2" evidence="2">
    <location>
        <begin position="114"/>
        <end position="205"/>
    </location>
</feature>
<evidence type="ECO:0000256" key="1">
    <source>
        <dbReference type="SAM" id="SignalP"/>
    </source>
</evidence>
<feature type="domain" description="BIG2" evidence="2">
    <location>
        <begin position="29"/>
        <end position="108"/>
    </location>
</feature>
<dbReference type="PROSITE" id="PS51257">
    <property type="entry name" value="PROKAR_LIPOPROTEIN"/>
    <property type="match status" value="1"/>
</dbReference>
<protein>
    <submittedName>
        <fullName evidence="3">Ig-like domain-containing protein</fullName>
    </submittedName>
</protein>
<proteinExistence type="predicted"/>
<dbReference type="RefSeq" id="WP_248938746.1">
    <property type="nucleotide sequence ID" value="NZ_JAKIKS010000006.1"/>
</dbReference>
<dbReference type="Gene3D" id="2.60.40.1080">
    <property type="match status" value="8"/>
</dbReference>
<dbReference type="SMART" id="SM00635">
    <property type="entry name" value="BID_2"/>
    <property type="match status" value="7"/>
</dbReference>
<comment type="caution">
    <text evidence="3">The sequence shown here is derived from an EMBL/GenBank/DDBJ whole genome shotgun (WGS) entry which is preliminary data.</text>
</comment>